<evidence type="ECO:0000256" key="1">
    <source>
        <dbReference type="SAM" id="MobiDB-lite"/>
    </source>
</evidence>
<feature type="compositionally biased region" description="Basic residues" evidence="1">
    <location>
        <begin position="51"/>
        <end position="63"/>
    </location>
</feature>
<accession>A0ABV6G3X8</accession>
<reference evidence="2 3" key="1">
    <citation type="submission" date="2024-09" db="EMBL/GenBank/DDBJ databases">
        <authorList>
            <person name="Sun Q."/>
            <person name="Mori K."/>
        </authorList>
    </citation>
    <scope>NUCLEOTIDE SEQUENCE [LARGE SCALE GENOMIC DNA]</scope>
    <source>
        <strain evidence="2 3">CCM 7415</strain>
    </source>
</reference>
<dbReference type="RefSeq" id="WP_083920787.1">
    <property type="nucleotide sequence ID" value="NZ_JBHLVX010000032.1"/>
</dbReference>
<feature type="region of interest" description="Disordered" evidence="1">
    <location>
        <begin position="38"/>
        <end position="63"/>
    </location>
</feature>
<comment type="caution">
    <text evidence="2">The sequence shown here is derived from an EMBL/GenBank/DDBJ whole genome shotgun (WGS) entry which is preliminary data.</text>
</comment>
<dbReference type="PANTHER" id="PTHR35175:SF2">
    <property type="entry name" value="DUF1289 DOMAIN-CONTAINING PROTEIN"/>
    <property type="match status" value="1"/>
</dbReference>
<organism evidence="2 3">
    <name type="scientific">Kushneria aurantia</name>
    <dbReference type="NCBI Taxonomy" id="504092"/>
    <lineage>
        <taxon>Bacteria</taxon>
        <taxon>Pseudomonadati</taxon>
        <taxon>Pseudomonadota</taxon>
        <taxon>Gammaproteobacteria</taxon>
        <taxon>Oceanospirillales</taxon>
        <taxon>Halomonadaceae</taxon>
        <taxon>Kushneria</taxon>
    </lineage>
</organism>
<dbReference type="Pfam" id="PF06945">
    <property type="entry name" value="DUF1289"/>
    <property type="match status" value="1"/>
</dbReference>
<dbReference type="EMBL" id="JBHLVX010000032">
    <property type="protein sequence ID" value="MFC0267999.1"/>
    <property type="molecule type" value="Genomic_DNA"/>
</dbReference>
<keyword evidence="3" id="KW-1185">Reference proteome</keyword>
<sequence length="63" mass="7197">MAKEIESPCVSVCQLKGNLCTGCGRSRDEIRRWQSMKRPEKMTTRQNAAARMKKLNRGKRQGS</sequence>
<dbReference type="Proteomes" id="UP001589814">
    <property type="component" value="Unassembled WGS sequence"/>
</dbReference>
<gene>
    <name evidence="2" type="ORF">ACFFHW_08380</name>
</gene>
<protein>
    <submittedName>
        <fullName evidence="2">DUF1289 domain-containing protein</fullName>
    </submittedName>
</protein>
<dbReference type="PANTHER" id="PTHR35175">
    <property type="entry name" value="DUF1289 DOMAIN-CONTAINING PROTEIN"/>
    <property type="match status" value="1"/>
</dbReference>
<evidence type="ECO:0000313" key="3">
    <source>
        <dbReference type="Proteomes" id="UP001589814"/>
    </source>
</evidence>
<name>A0ABV6G3X8_9GAMM</name>
<proteinExistence type="predicted"/>
<dbReference type="InterPro" id="IPR010710">
    <property type="entry name" value="DUF1289"/>
</dbReference>
<evidence type="ECO:0000313" key="2">
    <source>
        <dbReference type="EMBL" id="MFC0267999.1"/>
    </source>
</evidence>